<feature type="region of interest" description="Disordered" evidence="8">
    <location>
        <begin position="1"/>
        <end position="26"/>
    </location>
</feature>
<dbReference type="SUPFAM" id="SSF53383">
    <property type="entry name" value="PLP-dependent transferases"/>
    <property type="match status" value="1"/>
</dbReference>
<dbReference type="InterPro" id="IPR000192">
    <property type="entry name" value="Aminotrans_V_dom"/>
</dbReference>
<dbReference type="GO" id="GO:0008453">
    <property type="term" value="F:alanine-glyoxylate transaminase activity"/>
    <property type="evidence" value="ECO:0007669"/>
    <property type="project" value="TreeGrafter"/>
</dbReference>
<dbReference type="OrthoDB" id="389074at2"/>
<dbReference type="AlphaFoldDB" id="A0A410MDV3"/>
<reference evidence="10 11" key="1">
    <citation type="submission" date="2018-01" db="EMBL/GenBank/DDBJ databases">
        <title>The whole genome sequencing and assembly of Halobacillus litoralis ERB031 strain.</title>
        <authorList>
            <person name="Lee S.-J."/>
            <person name="Park M.-K."/>
            <person name="Kim J.-Y."/>
            <person name="Lee Y.-J."/>
            <person name="Yi H."/>
            <person name="Bahn Y.-S."/>
            <person name="Kim J.F."/>
            <person name="Lee D.-W."/>
        </authorList>
    </citation>
    <scope>NUCLEOTIDE SEQUENCE [LARGE SCALE GENOMIC DNA]</scope>
    <source>
        <strain evidence="10 11">ERB 031</strain>
    </source>
</reference>
<evidence type="ECO:0000313" key="10">
    <source>
        <dbReference type="EMBL" id="QAS52893.1"/>
    </source>
</evidence>
<keyword evidence="3 5" id="KW-0663">Pyridoxal phosphate</keyword>
<dbReference type="Gene3D" id="3.90.1150.10">
    <property type="entry name" value="Aspartate Aminotransferase, domain 1"/>
    <property type="match status" value="1"/>
</dbReference>
<evidence type="ECO:0000256" key="6">
    <source>
        <dbReference type="RuleBase" id="RU004075"/>
    </source>
</evidence>
<feature type="modified residue" description="N6-(pyridoxal phosphate)lysine" evidence="5">
    <location>
        <position position="193"/>
    </location>
</feature>
<evidence type="ECO:0000256" key="2">
    <source>
        <dbReference type="ARBA" id="ARBA00009236"/>
    </source>
</evidence>
<dbReference type="PANTHER" id="PTHR21152">
    <property type="entry name" value="AMINOTRANSFERASE CLASS V"/>
    <property type="match status" value="1"/>
</dbReference>
<keyword evidence="10" id="KW-0808">Transferase</keyword>
<dbReference type="GO" id="GO:0004760">
    <property type="term" value="F:L-serine-pyruvate transaminase activity"/>
    <property type="evidence" value="ECO:0007669"/>
    <property type="project" value="TreeGrafter"/>
</dbReference>
<dbReference type="RefSeq" id="WP_128525172.1">
    <property type="nucleotide sequence ID" value="NZ_CANLVY010000001.1"/>
</dbReference>
<dbReference type="InterPro" id="IPR015424">
    <property type="entry name" value="PyrdxlP-dep_Trfase"/>
</dbReference>
<comment type="similarity">
    <text evidence="2 6">Belongs to the class-V pyridoxal-phosphate-dependent aminotransferase family.</text>
</comment>
<accession>A0A410MDV3</accession>
<dbReference type="GO" id="GO:0019265">
    <property type="term" value="P:glycine biosynthetic process, by transamination of glyoxylate"/>
    <property type="evidence" value="ECO:0007669"/>
    <property type="project" value="TreeGrafter"/>
</dbReference>
<dbReference type="KEGG" id="hli:HLI_12155"/>
<dbReference type="PIRSF" id="PIRSF000524">
    <property type="entry name" value="SPT"/>
    <property type="match status" value="1"/>
</dbReference>
<dbReference type="EMBL" id="CP026118">
    <property type="protein sequence ID" value="QAS52893.1"/>
    <property type="molecule type" value="Genomic_DNA"/>
</dbReference>
<feature type="binding site" evidence="4">
    <location>
        <position position="336"/>
    </location>
    <ligand>
        <name>substrate</name>
    </ligand>
</feature>
<evidence type="ECO:0000256" key="5">
    <source>
        <dbReference type="PIRSR" id="PIRSR000524-50"/>
    </source>
</evidence>
<name>A0A410MDV3_9BACI</name>
<evidence type="ECO:0000256" key="8">
    <source>
        <dbReference type="SAM" id="MobiDB-lite"/>
    </source>
</evidence>
<dbReference type="InterPro" id="IPR015422">
    <property type="entry name" value="PyrdxlP-dep_Trfase_small"/>
</dbReference>
<dbReference type="Gene3D" id="3.40.640.10">
    <property type="entry name" value="Type I PLP-dependent aspartate aminotransferase-like (Major domain)"/>
    <property type="match status" value="1"/>
</dbReference>
<dbReference type="InterPro" id="IPR020578">
    <property type="entry name" value="Aminotrans_V_PyrdxlP_BS"/>
</dbReference>
<evidence type="ECO:0000256" key="3">
    <source>
        <dbReference type="ARBA" id="ARBA00022898"/>
    </source>
</evidence>
<evidence type="ECO:0000313" key="11">
    <source>
        <dbReference type="Proteomes" id="UP000287756"/>
    </source>
</evidence>
<evidence type="ECO:0000256" key="1">
    <source>
        <dbReference type="ARBA" id="ARBA00001933"/>
    </source>
</evidence>
<protein>
    <submittedName>
        <fullName evidence="10">Aminotransferase</fullName>
    </submittedName>
</protein>
<proteinExistence type="inferred from homology"/>
<gene>
    <name evidence="10" type="ORF">HLI_12155</name>
</gene>
<organism evidence="10 11">
    <name type="scientific">Halobacillus litoralis</name>
    <dbReference type="NCBI Taxonomy" id="45668"/>
    <lineage>
        <taxon>Bacteria</taxon>
        <taxon>Bacillati</taxon>
        <taxon>Bacillota</taxon>
        <taxon>Bacilli</taxon>
        <taxon>Bacillales</taxon>
        <taxon>Bacillaceae</taxon>
        <taxon>Halobacillus</taxon>
    </lineage>
</organism>
<dbReference type="InterPro" id="IPR015421">
    <property type="entry name" value="PyrdxlP-dep_Trfase_major"/>
</dbReference>
<comment type="cofactor">
    <cofactor evidence="1 5 7">
        <name>pyridoxal 5'-phosphate</name>
        <dbReference type="ChEBI" id="CHEBI:597326"/>
    </cofactor>
</comment>
<sequence>MKREWDLLHTPGPSPVPPSVERSMNQPMIGHRGGKCKELMNDIAPRLKPIFGTSGEVLVVTGSGTSALESSVVNITQPGDEVIVVVAGAFGDRFAQICETYELEVNRIDVPWGEAVEVDQIEAALQERPHTKAVFLTHCETSTGVMHPVEKAAKRVKATSSALVVVDGVSSIGGAGVDMDQSGIDILVSGSQKAMMLPPGLAFVAVGDQVWNVIDDNPRPRFYLDLRSYRKQLEGGQTPFTPALSLLFGLQQVLDLLEEEGLDHVFDRHQVMKEMTREACRALNLPLLVTDEAASSTVTSIRPDTFEAEQLRKLANEEFGLILAGGQKHLKGEIFRIGHMGYSRPSNVLQYIGIIEIILKRLGHDFEQGAGVAAAQEAYLKRTREE</sequence>
<dbReference type="InterPro" id="IPR024169">
    <property type="entry name" value="SP_NH2Trfase/AEP_transaminase"/>
</dbReference>
<evidence type="ECO:0000256" key="7">
    <source>
        <dbReference type="RuleBase" id="RU004504"/>
    </source>
</evidence>
<evidence type="ECO:0000256" key="4">
    <source>
        <dbReference type="PIRSR" id="PIRSR000524-1"/>
    </source>
</evidence>
<feature type="domain" description="Aminotransferase class V" evidence="9">
    <location>
        <begin position="28"/>
        <end position="328"/>
    </location>
</feature>
<dbReference type="PANTHER" id="PTHR21152:SF40">
    <property type="entry name" value="ALANINE--GLYOXYLATE AMINOTRANSFERASE"/>
    <property type="match status" value="1"/>
</dbReference>
<dbReference type="Proteomes" id="UP000287756">
    <property type="component" value="Chromosome"/>
</dbReference>
<evidence type="ECO:0000259" key="9">
    <source>
        <dbReference type="Pfam" id="PF00266"/>
    </source>
</evidence>
<dbReference type="Pfam" id="PF00266">
    <property type="entry name" value="Aminotran_5"/>
    <property type="match status" value="1"/>
</dbReference>
<keyword evidence="10" id="KW-0032">Aminotransferase</keyword>
<dbReference type="PROSITE" id="PS00595">
    <property type="entry name" value="AA_TRANSFER_CLASS_5"/>
    <property type="match status" value="1"/>
</dbReference>